<dbReference type="EMBL" id="GBXM01062036">
    <property type="protein sequence ID" value="JAH46541.1"/>
    <property type="molecule type" value="Transcribed_RNA"/>
</dbReference>
<proteinExistence type="predicted"/>
<reference evidence="2" key="1">
    <citation type="submission" date="2014-11" db="EMBL/GenBank/DDBJ databases">
        <authorList>
            <person name="Amaro Gonzalez C."/>
        </authorList>
    </citation>
    <scope>NUCLEOTIDE SEQUENCE</scope>
</reference>
<protein>
    <submittedName>
        <fullName evidence="2">Uncharacterized protein</fullName>
    </submittedName>
</protein>
<organism evidence="2">
    <name type="scientific">Anguilla anguilla</name>
    <name type="common">European freshwater eel</name>
    <name type="synonym">Muraena anguilla</name>
    <dbReference type="NCBI Taxonomy" id="7936"/>
    <lineage>
        <taxon>Eukaryota</taxon>
        <taxon>Metazoa</taxon>
        <taxon>Chordata</taxon>
        <taxon>Craniata</taxon>
        <taxon>Vertebrata</taxon>
        <taxon>Euteleostomi</taxon>
        <taxon>Actinopterygii</taxon>
        <taxon>Neopterygii</taxon>
        <taxon>Teleostei</taxon>
        <taxon>Anguilliformes</taxon>
        <taxon>Anguillidae</taxon>
        <taxon>Anguilla</taxon>
    </lineage>
</organism>
<feature type="region of interest" description="Disordered" evidence="1">
    <location>
        <begin position="1"/>
        <end position="27"/>
    </location>
</feature>
<evidence type="ECO:0000313" key="2">
    <source>
        <dbReference type="EMBL" id="JAH46541.1"/>
    </source>
</evidence>
<reference evidence="2" key="2">
    <citation type="journal article" date="2015" name="Fish Shellfish Immunol.">
        <title>Early steps in the European eel (Anguilla anguilla)-Vibrio vulnificus interaction in the gills: Role of the RtxA13 toxin.</title>
        <authorList>
            <person name="Callol A."/>
            <person name="Pajuelo D."/>
            <person name="Ebbesson L."/>
            <person name="Teles M."/>
            <person name="MacKenzie S."/>
            <person name="Amaro C."/>
        </authorList>
    </citation>
    <scope>NUCLEOTIDE SEQUENCE</scope>
</reference>
<sequence length="27" mass="2885">MILKGPQSPGVRSHTQKTTYGRGRGGD</sequence>
<evidence type="ECO:0000256" key="1">
    <source>
        <dbReference type="SAM" id="MobiDB-lite"/>
    </source>
</evidence>
<accession>A0A0E9SYZ4</accession>
<dbReference type="AlphaFoldDB" id="A0A0E9SYZ4"/>
<name>A0A0E9SYZ4_ANGAN</name>